<dbReference type="AlphaFoldDB" id="A0A841L8W5"/>
<keyword evidence="1" id="KW-1133">Transmembrane helix</keyword>
<dbReference type="Proteomes" id="UP000538147">
    <property type="component" value="Unassembled WGS sequence"/>
</dbReference>
<accession>A0A841L8W5</accession>
<keyword evidence="3" id="KW-1185">Reference proteome</keyword>
<name>A0A841L8W5_9SPHN</name>
<feature type="transmembrane region" description="Helical" evidence="1">
    <location>
        <begin position="67"/>
        <end position="86"/>
    </location>
</feature>
<evidence type="ECO:0000313" key="2">
    <source>
        <dbReference type="EMBL" id="MBB6228860.1"/>
    </source>
</evidence>
<protein>
    <submittedName>
        <fullName evidence="2">Uncharacterized protein</fullName>
    </submittedName>
</protein>
<dbReference type="EMBL" id="JACIIV010000026">
    <property type="protein sequence ID" value="MBB6228860.1"/>
    <property type="molecule type" value="Genomic_DNA"/>
</dbReference>
<evidence type="ECO:0000256" key="1">
    <source>
        <dbReference type="SAM" id="Phobius"/>
    </source>
</evidence>
<gene>
    <name evidence="2" type="ORF">FHS79_003053</name>
</gene>
<organism evidence="2 3">
    <name type="scientific">Polymorphobacter multimanifer</name>
    <dbReference type="NCBI Taxonomy" id="1070431"/>
    <lineage>
        <taxon>Bacteria</taxon>
        <taxon>Pseudomonadati</taxon>
        <taxon>Pseudomonadota</taxon>
        <taxon>Alphaproteobacteria</taxon>
        <taxon>Sphingomonadales</taxon>
        <taxon>Sphingosinicellaceae</taxon>
        <taxon>Polymorphobacter</taxon>
    </lineage>
</organism>
<proteinExistence type="predicted"/>
<keyword evidence="1" id="KW-0472">Membrane</keyword>
<dbReference type="RefSeq" id="WP_184201979.1">
    <property type="nucleotide sequence ID" value="NZ_BMOX01000014.1"/>
</dbReference>
<comment type="caution">
    <text evidence="2">The sequence shown here is derived from an EMBL/GenBank/DDBJ whole genome shotgun (WGS) entry which is preliminary data.</text>
</comment>
<feature type="transmembrane region" description="Helical" evidence="1">
    <location>
        <begin position="38"/>
        <end position="60"/>
    </location>
</feature>
<evidence type="ECO:0000313" key="3">
    <source>
        <dbReference type="Proteomes" id="UP000538147"/>
    </source>
</evidence>
<feature type="transmembrane region" description="Helical" evidence="1">
    <location>
        <begin position="120"/>
        <end position="143"/>
    </location>
</feature>
<reference evidence="2 3" key="1">
    <citation type="submission" date="2020-08" db="EMBL/GenBank/DDBJ databases">
        <title>Genomic Encyclopedia of Type Strains, Phase IV (KMG-IV): sequencing the most valuable type-strain genomes for metagenomic binning, comparative biology and taxonomic classification.</title>
        <authorList>
            <person name="Goeker M."/>
        </authorList>
    </citation>
    <scope>NUCLEOTIDE SEQUENCE [LARGE SCALE GENOMIC DNA]</scope>
    <source>
        <strain evidence="2 3">DSM 102189</strain>
    </source>
</reference>
<keyword evidence="1" id="KW-0812">Transmembrane</keyword>
<sequence>MTSNLTSKSRSILAAVLLFGLLHHADHALRVDHSGWPFLPQVTPYTFSLLIYPALALVMWADVPLRLKAAMVGLIAIGVIYAHIVIETPRMQYVMWAFNRSLEPQFAGVSNALCISSPTLGVFAVVIAMGVNILLPVLALSLWRDGRHVNAT</sequence>